<dbReference type="Pfam" id="PF00083">
    <property type="entry name" value="Sugar_tr"/>
    <property type="match status" value="1"/>
</dbReference>
<dbReference type="InterPro" id="IPR005828">
    <property type="entry name" value="MFS_sugar_transport-like"/>
</dbReference>
<evidence type="ECO:0000256" key="2">
    <source>
        <dbReference type="ARBA" id="ARBA00022448"/>
    </source>
</evidence>
<dbReference type="PROSITE" id="PS50850">
    <property type="entry name" value="MFS"/>
    <property type="match status" value="1"/>
</dbReference>
<evidence type="ECO:0000256" key="7">
    <source>
        <dbReference type="SAM" id="MobiDB-lite"/>
    </source>
</evidence>
<dbReference type="PANTHER" id="PTHR23511:SF5">
    <property type="entry name" value="MAJOR FACILITATOR-TYPE TRANSPORTER HXNZ-RELATED"/>
    <property type="match status" value="1"/>
</dbReference>
<evidence type="ECO:0000256" key="1">
    <source>
        <dbReference type="ARBA" id="ARBA00004141"/>
    </source>
</evidence>
<keyword evidence="5 8" id="KW-0472">Membrane</keyword>
<feature type="transmembrane region" description="Helical" evidence="8">
    <location>
        <begin position="66"/>
        <end position="91"/>
    </location>
</feature>
<keyword evidence="3 8" id="KW-0812">Transmembrane</keyword>
<evidence type="ECO:0000256" key="3">
    <source>
        <dbReference type="ARBA" id="ARBA00022692"/>
    </source>
</evidence>
<comment type="caution">
    <text evidence="10">The sequence shown here is derived from an EMBL/GenBank/DDBJ whole genome shotgun (WGS) entry which is preliminary data.</text>
</comment>
<evidence type="ECO:0000256" key="6">
    <source>
        <dbReference type="ARBA" id="ARBA00044504"/>
    </source>
</evidence>
<reference evidence="10 11" key="1">
    <citation type="journal article" date="2018" name="Mol. Plant">
        <title>The genome of Artemisia annua provides insight into the evolution of Asteraceae family and artemisinin biosynthesis.</title>
        <authorList>
            <person name="Shen Q."/>
            <person name="Zhang L."/>
            <person name="Liao Z."/>
            <person name="Wang S."/>
            <person name="Yan T."/>
            <person name="Shi P."/>
            <person name="Liu M."/>
            <person name="Fu X."/>
            <person name="Pan Q."/>
            <person name="Wang Y."/>
            <person name="Lv Z."/>
            <person name="Lu X."/>
            <person name="Zhang F."/>
            <person name="Jiang W."/>
            <person name="Ma Y."/>
            <person name="Chen M."/>
            <person name="Hao X."/>
            <person name="Li L."/>
            <person name="Tang Y."/>
            <person name="Lv G."/>
            <person name="Zhou Y."/>
            <person name="Sun X."/>
            <person name="Brodelius P.E."/>
            <person name="Rose J.K.C."/>
            <person name="Tang K."/>
        </authorList>
    </citation>
    <scope>NUCLEOTIDE SEQUENCE [LARGE SCALE GENOMIC DNA]</scope>
    <source>
        <strain evidence="11">cv. Huhao1</strain>
        <tissue evidence="10">Leaf</tissue>
    </source>
</reference>
<feature type="transmembrane region" description="Helical" evidence="8">
    <location>
        <begin position="327"/>
        <end position="345"/>
    </location>
</feature>
<proteinExistence type="inferred from homology"/>
<dbReference type="OrthoDB" id="4139357at2759"/>
<dbReference type="EMBL" id="PKPP01006740">
    <property type="protein sequence ID" value="PWA55491.1"/>
    <property type="molecule type" value="Genomic_DNA"/>
</dbReference>
<keyword evidence="4 8" id="KW-1133">Transmembrane helix</keyword>
<feature type="compositionally biased region" description="Low complexity" evidence="7">
    <location>
        <begin position="201"/>
        <end position="231"/>
    </location>
</feature>
<dbReference type="AlphaFoldDB" id="A0A2U1M2N1"/>
<feature type="transmembrane region" description="Helical" evidence="8">
    <location>
        <begin position="351"/>
        <end position="374"/>
    </location>
</feature>
<protein>
    <submittedName>
        <fullName evidence="10">General substrate transporter</fullName>
    </submittedName>
</protein>
<feature type="transmembrane region" description="Helical" evidence="8">
    <location>
        <begin position="103"/>
        <end position="124"/>
    </location>
</feature>
<evidence type="ECO:0000256" key="4">
    <source>
        <dbReference type="ARBA" id="ARBA00022989"/>
    </source>
</evidence>
<dbReference type="SUPFAM" id="SSF103473">
    <property type="entry name" value="MFS general substrate transporter"/>
    <property type="match status" value="1"/>
</dbReference>
<feature type="transmembrane region" description="Helical" evidence="8">
    <location>
        <begin position="253"/>
        <end position="278"/>
    </location>
</feature>
<feature type="transmembrane region" description="Helical" evidence="8">
    <location>
        <begin position="130"/>
        <end position="151"/>
    </location>
</feature>
<feature type="transmembrane region" description="Helical" evidence="8">
    <location>
        <begin position="298"/>
        <end position="320"/>
    </location>
</feature>
<evidence type="ECO:0000313" key="11">
    <source>
        <dbReference type="Proteomes" id="UP000245207"/>
    </source>
</evidence>
<feature type="region of interest" description="Disordered" evidence="7">
    <location>
        <begin position="195"/>
        <end position="231"/>
    </location>
</feature>
<evidence type="ECO:0000256" key="5">
    <source>
        <dbReference type="ARBA" id="ARBA00023136"/>
    </source>
</evidence>
<comment type="similarity">
    <text evidence="6">Belongs to the major facilitator superfamily. Phosphate:H(+) symporter (TC 2.A.1.9) family.</text>
</comment>
<feature type="domain" description="Major facilitator superfamily (MFS) profile" evidence="9">
    <location>
        <begin position="1"/>
        <end position="440"/>
    </location>
</feature>
<dbReference type="InterPro" id="IPR020846">
    <property type="entry name" value="MFS_dom"/>
</dbReference>
<dbReference type="InterPro" id="IPR036259">
    <property type="entry name" value="MFS_trans_sf"/>
</dbReference>
<organism evidence="10 11">
    <name type="scientific">Artemisia annua</name>
    <name type="common">Sweet wormwood</name>
    <dbReference type="NCBI Taxonomy" id="35608"/>
    <lineage>
        <taxon>Eukaryota</taxon>
        <taxon>Viridiplantae</taxon>
        <taxon>Streptophyta</taxon>
        <taxon>Embryophyta</taxon>
        <taxon>Tracheophyta</taxon>
        <taxon>Spermatophyta</taxon>
        <taxon>Magnoliopsida</taxon>
        <taxon>eudicotyledons</taxon>
        <taxon>Gunneridae</taxon>
        <taxon>Pentapetalae</taxon>
        <taxon>asterids</taxon>
        <taxon>campanulids</taxon>
        <taxon>Asterales</taxon>
        <taxon>Asteraceae</taxon>
        <taxon>Asteroideae</taxon>
        <taxon>Anthemideae</taxon>
        <taxon>Artemisiinae</taxon>
        <taxon>Artemisia</taxon>
    </lineage>
</organism>
<keyword evidence="2" id="KW-0813">Transport</keyword>
<keyword evidence="11" id="KW-1185">Reference proteome</keyword>
<dbReference type="Proteomes" id="UP000245207">
    <property type="component" value="Unassembled WGS sequence"/>
</dbReference>
<sequence>MATPASFSGVLPLSNRTRALFAQPSVSVHSFSYKPRLTTSTSVKLRSKSSYGVSVAGLLSAFAPNYISLLILRCLVGVGLGCGHVFTSWFLEFVPTPNRGAWMVVFSTFWTVGTIMEASLAWWIMPTYGWRLLLGLSAVPSLVALLFYGLVPESPRYLCTQGRLTEAHYILANGATLNCKDLPKGLLVSDHINESTNEGQSSESTTLLSSTNEGQSSESTTLLSSTKNESNNFQRNPSSIVMLLSPNLTRTTLLLWFLYFGNTFSYYGIILLTSQLSIGQSECDPTTLQSDNIEDPSLYVNVFITSLAELPGLALAAFILDRVGRKISMEIMLVAGFVLLLPLVIHQNAILTTGFLFGARMFISASFIVVCIYAPEVYPTKLRATGVGIATAIGRIGGMVCPLIAVGMGSNCHQTLPVVLFEGIILLSGLAVMLLPFETNGKELADTL</sequence>
<feature type="transmembrane region" description="Helical" evidence="8">
    <location>
        <begin position="418"/>
        <end position="437"/>
    </location>
</feature>
<dbReference type="GO" id="GO:0016020">
    <property type="term" value="C:membrane"/>
    <property type="evidence" value="ECO:0007669"/>
    <property type="project" value="UniProtKB-SubCell"/>
</dbReference>
<dbReference type="PANTHER" id="PTHR23511">
    <property type="entry name" value="SYNAPTIC VESICLE GLYCOPROTEIN 2"/>
    <property type="match status" value="1"/>
</dbReference>
<comment type="subcellular location">
    <subcellularLocation>
        <location evidence="1">Membrane</location>
        <topology evidence="1">Multi-pass membrane protein</topology>
    </subcellularLocation>
</comment>
<gene>
    <name evidence="10" type="ORF">CTI12_AA427300</name>
</gene>
<feature type="transmembrane region" description="Helical" evidence="8">
    <location>
        <begin position="386"/>
        <end position="406"/>
    </location>
</feature>
<dbReference type="Gene3D" id="1.20.1250.20">
    <property type="entry name" value="MFS general substrate transporter like domains"/>
    <property type="match status" value="1"/>
</dbReference>
<accession>A0A2U1M2N1</accession>
<evidence type="ECO:0000313" key="10">
    <source>
        <dbReference type="EMBL" id="PWA55491.1"/>
    </source>
</evidence>
<evidence type="ECO:0000256" key="8">
    <source>
        <dbReference type="SAM" id="Phobius"/>
    </source>
</evidence>
<dbReference type="GO" id="GO:0022857">
    <property type="term" value="F:transmembrane transporter activity"/>
    <property type="evidence" value="ECO:0007669"/>
    <property type="project" value="InterPro"/>
</dbReference>
<name>A0A2U1M2N1_ARTAN</name>
<evidence type="ECO:0000259" key="9">
    <source>
        <dbReference type="PROSITE" id="PS50850"/>
    </source>
</evidence>